<feature type="signal peptide" evidence="2">
    <location>
        <begin position="1"/>
        <end position="21"/>
    </location>
</feature>
<organism evidence="3 4">
    <name type="scientific">Acinetobacter terrae</name>
    <dbReference type="NCBI Taxonomy" id="2731247"/>
    <lineage>
        <taxon>Bacteria</taxon>
        <taxon>Pseudomonadati</taxon>
        <taxon>Pseudomonadota</taxon>
        <taxon>Gammaproteobacteria</taxon>
        <taxon>Moraxellales</taxon>
        <taxon>Moraxellaceae</taxon>
        <taxon>Acinetobacter</taxon>
        <taxon>Acinetobacter Taxon 24</taxon>
    </lineage>
</organism>
<evidence type="ECO:0000313" key="3">
    <source>
        <dbReference type="EMBL" id="NNH79195.1"/>
    </source>
</evidence>
<feature type="compositionally biased region" description="Low complexity" evidence="1">
    <location>
        <begin position="72"/>
        <end position="87"/>
    </location>
</feature>
<gene>
    <name evidence="3" type="primary">traF</name>
    <name evidence="3" type="ORF">HLH17_16380</name>
</gene>
<name>A0A7Y2RI61_9GAMM</name>
<dbReference type="RefSeq" id="WP_171541253.1">
    <property type="nucleotide sequence ID" value="NZ_JABERL010000068.1"/>
</dbReference>
<dbReference type="Pfam" id="PF13728">
    <property type="entry name" value="TraF"/>
    <property type="match status" value="1"/>
</dbReference>
<dbReference type="SUPFAM" id="SSF52833">
    <property type="entry name" value="Thioredoxin-like"/>
    <property type="match status" value="1"/>
</dbReference>
<feature type="region of interest" description="Disordered" evidence="1">
    <location>
        <begin position="67"/>
        <end position="93"/>
    </location>
</feature>
<reference evidence="3 4" key="1">
    <citation type="submission" date="2020-04" db="EMBL/GenBank/DDBJ databases">
        <title>Acinetobacter Taxon 24.</title>
        <authorList>
            <person name="Nemec A."/>
            <person name="Radolfova-Krizova L."/>
            <person name="Higgins P.G."/>
            <person name="Spanelova P."/>
        </authorList>
    </citation>
    <scope>NUCLEOTIDE SEQUENCE [LARGE SCALE GENOMIC DNA]</scope>
    <source>
        <strain evidence="3 4">ANC 5380</strain>
    </source>
</reference>
<dbReference type="Proteomes" id="UP000569202">
    <property type="component" value="Unassembled WGS sequence"/>
</dbReference>
<sequence>MKSFKLLLLSALVGMQTQATFAVSEQRQQILENTSGHAQPQSGNFYDRRSEGWFWYEDPELKKKKLLEEQQRQQQQQQPPKQQPPKQVDIVNPNTGVVNEPIVIQAAPSKPKALSVEWLKQQMPVALQSALDNPLDSNGRPTKEVETYMYMQRLALDKSQNFSKAAKTVTETNPFLDENSRIPMDTASNRVFVAAHDNDKKEALKYLSQRTGLWFFYDVSCSFCSSQYEFLKDFKIENNFKVQNISMDGRKLPKMTASDIVLPDRGQAVNLKLKITPSIVLLAPPNNFYVVSQGLITPSSLESKILLIAEQQNLLPKYLKDKLNPYAKGVLTPQQMKQMQQVESDLNEDPTKLVDLMNKVAGYD</sequence>
<feature type="chain" id="PRO_5031318747" evidence="2">
    <location>
        <begin position="22"/>
        <end position="364"/>
    </location>
</feature>
<accession>A0A7Y2RI61</accession>
<proteinExistence type="predicted"/>
<protein>
    <submittedName>
        <fullName evidence="3">Conjugal transfer protein TraF</fullName>
    </submittedName>
</protein>
<evidence type="ECO:0000256" key="2">
    <source>
        <dbReference type="SAM" id="SignalP"/>
    </source>
</evidence>
<dbReference type="AlphaFoldDB" id="A0A7Y2RI61"/>
<keyword evidence="2" id="KW-0732">Signal</keyword>
<evidence type="ECO:0000256" key="1">
    <source>
        <dbReference type="SAM" id="MobiDB-lite"/>
    </source>
</evidence>
<evidence type="ECO:0000313" key="4">
    <source>
        <dbReference type="Proteomes" id="UP000569202"/>
    </source>
</evidence>
<dbReference type="InterPro" id="IPR036249">
    <property type="entry name" value="Thioredoxin-like_sf"/>
</dbReference>
<dbReference type="EMBL" id="JABERL010000068">
    <property type="protein sequence ID" value="NNH79195.1"/>
    <property type="molecule type" value="Genomic_DNA"/>
</dbReference>
<dbReference type="InterPro" id="IPR039555">
    <property type="entry name" value="TraF/TrbB"/>
</dbReference>
<comment type="caution">
    <text evidence="3">The sequence shown here is derived from an EMBL/GenBank/DDBJ whole genome shotgun (WGS) entry which is preliminary data.</text>
</comment>